<protein>
    <recommendedName>
        <fullName evidence="5">SDR family oxidoreductase</fullName>
    </recommendedName>
</protein>
<dbReference type="NCBIfam" id="NF009466">
    <property type="entry name" value="PRK12826.1-2"/>
    <property type="match status" value="1"/>
</dbReference>
<organism evidence="3 4">
    <name type="scientific">Enterocloster bolteae (strain ATCC BAA-613 / DSM 15670 / CCUG 46953 / JCM 12243 / WAL 16351)</name>
    <name type="common">Clostridium bolteae</name>
    <dbReference type="NCBI Taxonomy" id="411902"/>
    <lineage>
        <taxon>Bacteria</taxon>
        <taxon>Bacillati</taxon>
        <taxon>Bacillota</taxon>
        <taxon>Clostridia</taxon>
        <taxon>Lachnospirales</taxon>
        <taxon>Lachnospiraceae</taxon>
        <taxon>Enterocloster</taxon>
    </lineage>
</organism>
<comment type="similarity">
    <text evidence="1">Belongs to the short-chain dehydrogenases/reductases (SDR) family.</text>
</comment>
<reference evidence="3 4" key="1">
    <citation type="submission" date="2007-08" db="EMBL/GenBank/DDBJ databases">
        <authorList>
            <person name="Fulton L."/>
            <person name="Clifton S."/>
            <person name="Fulton B."/>
            <person name="Xu J."/>
            <person name="Minx P."/>
            <person name="Pepin K.H."/>
            <person name="Johnson M."/>
            <person name="Thiruvilangam P."/>
            <person name="Bhonagiri V."/>
            <person name="Nash W.E."/>
            <person name="Mardis E.R."/>
            <person name="Wilson R.K."/>
        </authorList>
    </citation>
    <scope>NUCLEOTIDE SEQUENCE [LARGE SCALE GENOMIC DNA]</scope>
    <source>
        <strain evidence="4">ATCC BAA-613 / DSM 15670 / CCUG 46953 / JCM 12243 / WAL 16351</strain>
    </source>
</reference>
<evidence type="ECO:0000313" key="3">
    <source>
        <dbReference type="EMBL" id="EDP12533.1"/>
    </source>
</evidence>
<dbReference type="Proteomes" id="UP000005396">
    <property type="component" value="Unassembled WGS sequence"/>
</dbReference>
<dbReference type="eggNOG" id="COG1028">
    <property type="taxonomic scope" value="Bacteria"/>
</dbReference>
<proteinExistence type="inferred from homology"/>
<dbReference type="NCBIfam" id="NF005559">
    <property type="entry name" value="PRK07231.1"/>
    <property type="match status" value="1"/>
</dbReference>
<dbReference type="RefSeq" id="WP_002568786.1">
    <property type="nucleotide sequence ID" value="NZ_DS480725.1"/>
</dbReference>
<dbReference type="HOGENOM" id="CLU_010194_1_1_9"/>
<evidence type="ECO:0000313" key="4">
    <source>
        <dbReference type="Proteomes" id="UP000005396"/>
    </source>
</evidence>
<evidence type="ECO:0000256" key="1">
    <source>
        <dbReference type="ARBA" id="ARBA00006484"/>
    </source>
</evidence>
<dbReference type="CDD" id="cd05233">
    <property type="entry name" value="SDR_c"/>
    <property type="match status" value="1"/>
</dbReference>
<reference evidence="3 4" key="2">
    <citation type="submission" date="2007-09" db="EMBL/GenBank/DDBJ databases">
        <title>Draft genome sequence of Clostridium bolteae (ATCC BAA-613).</title>
        <authorList>
            <person name="Sudarsanam P."/>
            <person name="Ley R."/>
            <person name="Guruge J."/>
            <person name="Turnbaugh P.J."/>
            <person name="Mahowald M."/>
            <person name="Liep D."/>
            <person name="Gordon J."/>
        </authorList>
    </citation>
    <scope>NUCLEOTIDE SEQUENCE [LARGE SCALE GENOMIC DNA]</scope>
    <source>
        <strain evidence="4">ATCC BAA-613 / DSM 15670 / CCUG 46953 / JCM 12243 / WAL 16351</strain>
    </source>
</reference>
<dbReference type="GO" id="GO:0016616">
    <property type="term" value="F:oxidoreductase activity, acting on the CH-OH group of donors, NAD or NADP as acceptor"/>
    <property type="evidence" value="ECO:0007669"/>
    <property type="project" value="TreeGrafter"/>
</dbReference>
<dbReference type="Gene3D" id="3.40.50.720">
    <property type="entry name" value="NAD(P)-binding Rossmann-like Domain"/>
    <property type="match status" value="1"/>
</dbReference>
<dbReference type="EMBL" id="ABCC02000076">
    <property type="protein sequence ID" value="EDP12533.1"/>
    <property type="molecule type" value="Genomic_DNA"/>
</dbReference>
<dbReference type="Pfam" id="PF13561">
    <property type="entry name" value="adh_short_C2"/>
    <property type="match status" value="1"/>
</dbReference>
<accession>A8S5Q9</accession>
<name>A8S5Q9_ENTBW</name>
<comment type="caution">
    <text evidence="3">The sequence shown here is derived from an EMBL/GenBank/DDBJ whole genome shotgun (WGS) entry which is preliminary data.</text>
</comment>
<gene>
    <name evidence="3" type="ORF">CLOBOL_07287</name>
</gene>
<evidence type="ECO:0000256" key="2">
    <source>
        <dbReference type="ARBA" id="ARBA00023002"/>
    </source>
</evidence>
<dbReference type="GO" id="GO:0008206">
    <property type="term" value="P:bile acid metabolic process"/>
    <property type="evidence" value="ECO:0007669"/>
    <property type="project" value="UniProtKB-ARBA"/>
</dbReference>
<sequence>MDLNLAGKVVAITGGSEGIGYAMAEAFAKEGCRVAICSRSQEKLDKAKAEFQEKGFDLYVRSVDVSDSNRLYAFVEEVKNDLGRIDIWINNTATTVVKSILELELEEWNRIMNTNLNSYFVGTQAAGRVMKEQGGGVIVNVASFGGLMPPMYRSAYCTSKYGINGLTRMSAAEFAPFGIRVNAVAPGSINTAMQAAAGRTEEDVKRVAKNFALHRAGEPEEVANVALFLASDMSSYIDGVVLECSGGKFLAQDCDTAWQQRR</sequence>
<dbReference type="PANTHER" id="PTHR42760">
    <property type="entry name" value="SHORT-CHAIN DEHYDROGENASES/REDUCTASES FAMILY MEMBER"/>
    <property type="match status" value="1"/>
</dbReference>
<dbReference type="SUPFAM" id="SSF51735">
    <property type="entry name" value="NAD(P)-binding Rossmann-fold domains"/>
    <property type="match status" value="1"/>
</dbReference>
<dbReference type="InterPro" id="IPR036291">
    <property type="entry name" value="NAD(P)-bd_dom_sf"/>
</dbReference>
<dbReference type="PRINTS" id="PR00080">
    <property type="entry name" value="SDRFAMILY"/>
</dbReference>
<dbReference type="AlphaFoldDB" id="A8S5Q9"/>
<evidence type="ECO:0008006" key="5">
    <source>
        <dbReference type="Google" id="ProtNLM"/>
    </source>
</evidence>
<dbReference type="PRINTS" id="PR00081">
    <property type="entry name" value="GDHRDH"/>
</dbReference>
<dbReference type="FunFam" id="3.40.50.720:FF:000084">
    <property type="entry name" value="Short-chain dehydrogenase reductase"/>
    <property type="match status" value="1"/>
</dbReference>
<keyword evidence="2" id="KW-0560">Oxidoreductase</keyword>
<dbReference type="PaxDb" id="411902-CLOBOL_07287"/>
<dbReference type="InterPro" id="IPR002347">
    <property type="entry name" value="SDR_fam"/>
</dbReference>